<dbReference type="Pfam" id="PF00753">
    <property type="entry name" value="Lactamase_B"/>
    <property type="match status" value="1"/>
</dbReference>
<dbReference type="CDD" id="cd06262">
    <property type="entry name" value="metallo-hydrolase-like_MBL-fold"/>
    <property type="match status" value="1"/>
</dbReference>
<dbReference type="InterPro" id="IPR051453">
    <property type="entry name" value="MBL_Glyoxalase_II"/>
</dbReference>
<dbReference type="PANTHER" id="PTHR46233">
    <property type="entry name" value="HYDROXYACYLGLUTATHIONE HYDROLASE GLOC"/>
    <property type="match status" value="1"/>
</dbReference>
<keyword evidence="3" id="KW-0378">Hydrolase</keyword>
<comment type="cofactor">
    <cofactor evidence="1">
        <name>Zn(2+)</name>
        <dbReference type="ChEBI" id="CHEBI:29105"/>
    </cofactor>
</comment>
<organism evidence="6 7">
    <name type="scientific">Cellulomonas carbonis T26</name>
    <dbReference type="NCBI Taxonomy" id="947969"/>
    <lineage>
        <taxon>Bacteria</taxon>
        <taxon>Bacillati</taxon>
        <taxon>Actinomycetota</taxon>
        <taxon>Actinomycetes</taxon>
        <taxon>Micrococcales</taxon>
        <taxon>Cellulomonadaceae</taxon>
        <taxon>Cellulomonas</taxon>
    </lineage>
</organism>
<protein>
    <submittedName>
        <fullName evidence="6">Beta-lactamase</fullName>
    </submittedName>
</protein>
<dbReference type="EMBL" id="AXCY01000085">
    <property type="protein sequence ID" value="KGM09625.1"/>
    <property type="molecule type" value="Genomic_DNA"/>
</dbReference>
<keyword evidence="7" id="KW-1185">Reference proteome</keyword>
<reference evidence="6 7" key="1">
    <citation type="submission" date="2013-08" db="EMBL/GenBank/DDBJ databases">
        <title>Genome sequencing of Cellulomonas carbonis T26.</title>
        <authorList>
            <person name="Chen F."/>
            <person name="Li Y."/>
            <person name="Wang G."/>
        </authorList>
    </citation>
    <scope>NUCLEOTIDE SEQUENCE [LARGE SCALE GENOMIC DNA]</scope>
    <source>
        <strain evidence="6 7">T26</strain>
    </source>
</reference>
<dbReference type="AlphaFoldDB" id="A0A0A0BNU8"/>
<accession>A0A0A0BNU8</accession>
<dbReference type="Proteomes" id="UP000029839">
    <property type="component" value="Unassembled WGS sequence"/>
</dbReference>
<keyword evidence="2" id="KW-0479">Metal-binding</keyword>
<feature type="domain" description="Metallo-beta-lactamase" evidence="5">
    <location>
        <begin position="12"/>
        <end position="206"/>
    </location>
</feature>
<reference evidence="6 7" key="2">
    <citation type="journal article" date="2015" name="Stand. Genomic Sci.">
        <title>Draft genome sequence of Cellulomonas carbonis T26(T) and comparative analysis of six Cellulomonas genomes.</title>
        <authorList>
            <person name="Zhuang W."/>
            <person name="Zhang S."/>
            <person name="Xia X."/>
            <person name="Wang G."/>
        </authorList>
    </citation>
    <scope>NUCLEOTIDE SEQUENCE [LARGE SCALE GENOMIC DNA]</scope>
    <source>
        <strain evidence="6 7">T26</strain>
    </source>
</reference>
<gene>
    <name evidence="6" type="ORF">N868_01185</name>
</gene>
<dbReference type="InterPro" id="IPR036866">
    <property type="entry name" value="RibonucZ/Hydroxyglut_hydro"/>
</dbReference>
<dbReference type="SMART" id="SM00849">
    <property type="entry name" value="Lactamase_B"/>
    <property type="match status" value="1"/>
</dbReference>
<proteinExistence type="predicted"/>
<evidence type="ECO:0000313" key="7">
    <source>
        <dbReference type="Proteomes" id="UP000029839"/>
    </source>
</evidence>
<comment type="caution">
    <text evidence="6">The sequence shown here is derived from an EMBL/GenBank/DDBJ whole genome shotgun (WGS) entry which is preliminary data.</text>
</comment>
<evidence type="ECO:0000256" key="1">
    <source>
        <dbReference type="ARBA" id="ARBA00001947"/>
    </source>
</evidence>
<name>A0A0A0BNU8_9CELL</name>
<sequence>MMIRTVVAPLLGTNCYLLHDEDGSCVVVDPGAGALDQLLAAVHDDRLVPRAVLVTHGHVDHTWSAGALSRAWAAPVVVHEADAYRLADPFGSLGPLGGQLEPLGTTVAGPYEEPTDVVLVRADGSLPVEGLDRLPLRAVHCPGHTEGSTVYLVDDGGTPRAALTGDVLFAGTIGRTDLPGGDASLMAASLARLADLPGAVAVLPGHGPASTVADELRVNPYLRR</sequence>
<dbReference type="GO" id="GO:0046872">
    <property type="term" value="F:metal ion binding"/>
    <property type="evidence" value="ECO:0007669"/>
    <property type="project" value="UniProtKB-KW"/>
</dbReference>
<dbReference type="GO" id="GO:0016787">
    <property type="term" value="F:hydrolase activity"/>
    <property type="evidence" value="ECO:0007669"/>
    <property type="project" value="UniProtKB-KW"/>
</dbReference>
<evidence type="ECO:0000259" key="5">
    <source>
        <dbReference type="SMART" id="SM00849"/>
    </source>
</evidence>
<evidence type="ECO:0000256" key="3">
    <source>
        <dbReference type="ARBA" id="ARBA00022801"/>
    </source>
</evidence>
<evidence type="ECO:0000256" key="2">
    <source>
        <dbReference type="ARBA" id="ARBA00022723"/>
    </source>
</evidence>
<dbReference type="PANTHER" id="PTHR46233:SF3">
    <property type="entry name" value="HYDROXYACYLGLUTATHIONE HYDROLASE GLOC"/>
    <property type="match status" value="1"/>
</dbReference>
<keyword evidence="4" id="KW-0862">Zinc</keyword>
<evidence type="ECO:0000256" key="4">
    <source>
        <dbReference type="ARBA" id="ARBA00022833"/>
    </source>
</evidence>
<dbReference type="InterPro" id="IPR001279">
    <property type="entry name" value="Metallo-B-lactamas"/>
</dbReference>
<dbReference type="SUPFAM" id="SSF56281">
    <property type="entry name" value="Metallo-hydrolase/oxidoreductase"/>
    <property type="match status" value="1"/>
</dbReference>
<dbReference type="OrthoDB" id="2971563at2"/>
<evidence type="ECO:0000313" key="6">
    <source>
        <dbReference type="EMBL" id="KGM09625.1"/>
    </source>
</evidence>
<dbReference type="Gene3D" id="3.60.15.10">
    <property type="entry name" value="Ribonuclease Z/Hydroxyacylglutathione hydrolase-like"/>
    <property type="match status" value="1"/>
</dbReference>